<dbReference type="PANTHER" id="PTHR10277">
    <property type="entry name" value="HOMOCITRATE SYNTHASE-RELATED"/>
    <property type="match status" value="1"/>
</dbReference>
<keyword evidence="4" id="KW-0934">Plastid</keyword>
<evidence type="ECO:0000313" key="10">
    <source>
        <dbReference type="EMBL" id="CAF2129348.1"/>
    </source>
</evidence>
<dbReference type="GO" id="GO:0010177">
    <property type="term" value="F:methylthioalkylmalate synthase activity"/>
    <property type="evidence" value="ECO:0007669"/>
    <property type="project" value="UniProtKB-EC"/>
</dbReference>
<feature type="domain" description="Pyruvate carboxyltransferase" evidence="9">
    <location>
        <begin position="102"/>
        <end position="378"/>
    </location>
</feature>
<reference evidence="10" key="1">
    <citation type="submission" date="2021-01" db="EMBL/GenBank/DDBJ databases">
        <authorList>
            <consortium name="Genoscope - CEA"/>
            <person name="William W."/>
        </authorList>
    </citation>
    <scope>NUCLEOTIDE SEQUENCE</scope>
</reference>
<dbReference type="Proteomes" id="UP001295469">
    <property type="component" value="Chromosome A03"/>
</dbReference>
<dbReference type="InterPro" id="IPR000891">
    <property type="entry name" value="PYR_CT"/>
</dbReference>
<evidence type="ECO:0000256" key="4">
    <source>
        <dbReference type="ARBA" id="ARBA00022640"/>
    </source>
</evidence>
<evidence type="ECO:0000256" key="1">
    <source>
        <dbReference type="ARBA" id="ARBA00004229"/>
    </source>
</evidence>
<dbReference type="Pfam" id="PF22617">
    <property type="entry name" value="HCS_D2"/>
    <property type="match status" value="1"/>
</dbReference>
<keyword evidence="6" id="KW-0809">Transit peptide</keyword>
<comment type="similarity">
    <text evidence="2 8">Belongs to the alpha-IPM synthase/homocitrate synthase family.</text>
</comment>
<evidence type="ECO:0000256" key="5">
    <source>
        <dbReference type="ARBA" id="ARBA00022679"/>
    </source>
</evidence>
<dbReference type="PROSITE" id="PS00816">
    <property type="entry name" value="AIPM_HOMOCIT_SYNTH_2"/>
    <property type="match status" value="1"/>
</dbReference>
<dbReference type="InterPro" id="IPR002034">
    <property type="entry name" value="AIPM/Hcit_synth_CS"/>
</dbReference>
<keyword evidence="5 8" id="KW-0808">Transferase</keyword>
<dbReference type="AlphaFoldDB" id="A0A816W6T2"/>
<evidence type="ECO:0000256" key="7">
    <source>
        <dbReference type="ARBA" id="ARBA00047173"/>
    </source>
</evidence>
<dbReference type="InterPro" id="IPR050073">
    <property type="entry name" value="2-IPM_HCS-like"/>
</dbReference>
<dbReference type="GO" id="GO:0019752">
    <property type="term" value="P:carboxylic acid metabolic process"/>
    <property type="evidence" value="ECO:0007669"/>
    <property type="project" value="InterPro"/>
</dbReference>
<dbReference type="GO" id="GO:0019761">
    <property type="term" value="P:glucosinolate biosynthetic process"/>
    <property type="evidence" value="ECO:0007669"/>
    <property type="project" value="UniProtKB-ARBA"/>
</dbReference>
<dbReference type="PANTHER" id="PTHR10277:SF60">
    <property type="entry name" value="METHYLTHIOALKYLMALATE SYNTHASE 1, CHLOROPLASTIC-RELATED"/>
    <property type="match status" value="1"/>
</dbReference>
<evidence type="ECO:0000256" key="6">
    <source>
        <dbReference type="ARBA" id="ARBA00022946"/>
    </source>
</evidence>
<dbReference type="FunFam" id="3.20.20.70:FF:000010">
    <property type="entry name" value="2-isopropylmalate synthase"/>
    <property type="match status" value="1"/>
</dbReference>
<evidence type="ECO:0000256" key="3">
    <source>
        <dbReference type="ARBA" id="ARBA00022528"/>
    </source>
</evidence>
<gene>
    <name evidence="10" type="ORF">DARMORV10_A03P46510.1</name>
</gene>
<dbReference type="InterPro" id="IPR013785">
    <property type="entry name" value="Aldolase_TIM"/>
</dbReference>
<dbReference type="PROSITE" id="PS50991">
    <property type="entry name" value="PYR_CT"/>
    <property type="match status" value="1"/>
</dbReference>
<dbReference type="SUPFAM" id="SSF51569">
    <property type="entry name" value="Aldolase"/>
    <property type="match status" value="1"/>
</dbReference>
<dbReference type="FunFam" id="1.10.238.260:FF:000001">
    <property type="entry name" value="2-isopropylmalate synthase"/>
    <property type="match status" value="1"/>
</dbReference>
<dbReference type="Gene3D" id="1.10.238.260">
    <property type="match status" value="1"/>
</dbReference>
<comment type="subcellular location">
    <subcellularLocation>
        <location evidence="1">Plastid</location>
        <location evidence="1">Chloroplast</location>
    </subcellularLocation>
</comment>
<name>A0A816W6T2_BRANA</name>
<sequence length="523" mass="57027">MASSLLTCPTMIPTTGFTVVVRSGLPFRSSLPSLRLNRPYNKSSLGFTAISHFSSIEALCNLSISCCSPVSKMGGTSASDLKPVVERWPEYIPHKLPDKNYVRVFDTTLRDGEQAPGGALTPPQKLEIARQLAKLRVDIMEVGFPVSSEEEFETVKTIAKTVGNEVVDEATGYVPVICAIARSKPEDIEAAWEAVKYAKRPKILIFTSTSDIHMKYKLKKTKEEVIEMAASSVKFAKSLGFVDVQLGCEDGGSRSEKEFLCKILGESIKAGATTVNVADTVGINMPDEYGELVSYLKANTPGIDDVIFSVHCHNDLGVATANTIAGVCAGARQVEVTVNGIGERSGNAPLEEVVMALKCRGEYLMDGVYTRIDTRQIMATSQMVQEYTGLYVQPHKPIVGANCFVHESGIHQDGILKNRSTYEILSPEDVGVVKSQSASIVLGKLSGRHAVKDRLKELGYELDDEKLNDIFSRFRDLTKHKKRITDDDLKALVTCRDEVSSLNGTTGEETNGYVPISQISSVV</sequence>
<dbReference type="PROSITE" id="PS00815">
    <property type="entry name" value="AIPM_HOMOCIT_SYNTH_1"/>
    <property type="match status" value="1"/>
</dbReference>
<evidence type="ECO:0000259" key="9">
    <source>
        <dbReference type="PROSITE" id="PS50991"/>
    </source>
</evidence>
<dbReference type="NCBIfam" id="NF002086">
    <property type="entry name" value="PRK00915.1-3"/>
    <property type="match status" value="1"/>
</dbReference>
<accession>A0A816W6T2</accession>
<dbReference type="InterPro" id="IPR054691">
    <property type="entry name" value="LeuA/HCS_post-cat"/>
</dbReference>
<dbReference type="Gene3D" id="3.20.20.70">
    <property type="entry name" value="Aldolase class I"/>
    <property type="match status" value="1"/>
</dbReference>
<dbReference type="GO" id="GO:0009507">
    <property type="term" value="C:chloroplast"/>
    <property type="evidence" value="ECO:0007669"/>
    <property type="project" value="UniProtKB-SubCell"/>
</dbReference>
<protein>
    <recommendedName>
        <fullName evidence="7">methylthioalkylmalate synthase</fullName>
        <ecNumber evidence="7">2.3.3.17</ecNumber>
    </recommendedName>
</protein>
<dbReference type="EC" id="2.3.3.17" evidence="7"/>
<keyword evidence="3" id="KW-0150">Chloroplast</keyword>
<evidence type="ECO:0000256" key="8">
    <source>
        <dbReference type="RuleBase" id="RU003523"/>
    </source>
</evidence>
<dbReference type="Pfam" id="PF00682">
    <property type="entry name" value="HMGL-like"/>
    <property type="match status" value="1"/>
</dbReference>
<dbReference type="CDD" id="cd07940">
    <property type="entry name" value="DRE_TIM_IPMS"/>
    <property type="match status" value="1"/>
</dbReference>
<proteinExistence type="inferred from homology"/>
<organism evidence="10">
    <name type="scientific">Brassica napus</name>
    <name type="common">Rape</name>
    <dbReference type="NCBI Taxonomy" id="3708"/>
    <lineage>
        <taxon>Eukaryota</taxon>
        <taxon>Viridiplantae</taxon>
        <taxon>Streptophyta</taxon>
        <taxon>Embryophyta</taxon>
        <taxon>Tracheophyta</taxon>
        <taxon>Spermatophyta</taxon>
        <taxon>Magnoliopsida</taxon>
        <taxon>eudicotyledons</taxon>
        <taxon>Gunneridae</taxon>
        <taxon>Pentapetalae</taxon>
        <taxon>rosids</taxon>
        <taxon>malvids</taxon>
        <taxon>Brassicales</taxon>
        <taxon>Brassicaceae</taxon>
        <taxon>Brassiceae</taxon>
        <taxon>Brassica</taxon>
    </lineage>
</organism>
<dbReference type="EMBL" id="HG994357">
    <property type="protein sequence ID" value="CAF2129348.1"/>
    <property type="molecule type" value="Genomic_DNA"/>
</dbReference>
<evidence type="ECO:0000256" key="2">
    <source>
        <dbReference type="ARBA" id="ARBA00006154"/>
    </source>
</evidence>